<dbReference type="AlphaFoldDB" id="A0A875RWB7"/>
<dbReference type="InterPro" id="IPR016181">
    <property type="entry name" value="Acyl_CoA_acyltransferase"/>
</dbReference>
<dbReference type="Gene3D" id="3.40.630.30">
    <property type="match status" value="1"/>
</dbReference>
<dbReference type="Gene3D" id="3.40.50.720">
    <property type="entry name" value="NAD(P)-binding Rossmann-like Domain"/>
    <property type="match status" value="1"/>
</dbReference>
<dbReference type="RefSeq" id="XP_038776293.1">
    <property type="nucleotide sequence ID" value="XM_038920365.1"/>
</dbReference>
<dbReference type="InterPro" id="IPR003462">
    <property type="entry name" value="ODC_Mu_crystall"/>
</dbReference>
<dbReference type="GO" id="GO:0016747">
    <property type="term" value="F:acyltransferase activity, transferring groups other than amino-acyl groups"/>
    <property type="evidence" value="ECO:0007669"/>
    <property type="project" value="InterPro"/>
</dbReference>
<sequence>MQSENARSVYMERGSEIAQAKILEDEIKAHFPLSITCKNESRCIITPYVLGVESVSQHQLLQCLEILTSNLGETYKKLHGRLWKVDKIREMNESGLVYALLKKDSTLIGFMSMKLVVDDNLSVIYLYEIQIANYYRGMGLGSQLMEAFSSLPDSINANTEYLDKFGPIDGTSLTVFSTNERAIQFYRRHGYRNSRHSPTDKITTNVITTQYATHIFMPSIGTTVGMKTVTGSSKGFNGLTTILDKEDGHPIGILNAATLTAFRTALCTSLVLTETFPLNDPESSIGGNLICYGVGAQAEWHIRLALLLYGDRFKQVVIVNRTVSKAHKLTGMIHKEFPQIIVTTCALNDTDDLLTFYEDASVIFSCVPTTSPTVLNCEIDANNRDKIFIGAIGSFKPQMIEIEGELIKQKCLAKGGKVIVDSVSDCLAEAGEFIQNDIGEESLIELASLFVEPSSKNAKKQIEYLKKGKVVISKLVGLAIMDVSIGNAILSLAKERNIGTAVEF</sequence>
<dbReference type="PANTHER" id="PTHR13812:SF19">
    <property type="entry name" value="KETIMINE REDUCTASE MU-CRYSTALLIN"/>
    <property type="match status" value="1"/>
</dbReference>
<reference evidence="3" key="1">
    <citation type="submission" date="2020-10" db="EMBL/GenBank/DDBJ databases">
        <authorList>
            <person name="Roach M.J.R."/>
        </authorList>
    </citation>
    <scope>NUCLEOTIDE SEQUENCE</scope>
    <source>
        <strain evidence="3">CBS 1945</strain>
    </source>
</reference>
<dbReference type="GeneID" id="62193430"/>
<dbReference type="GO" id="GO:0005737">
    <property type="term" value="C:cytoplasm"/>
    <property type="evidence" value="ECO:0007669"/>
    <property type="project" value="TreeGrafter"/>
</dbReference>
<dbReference type="EMBL" id="CP064812">
    <property type="protein sequence ID" value="QPG72728.1"/>
    <property type="molecule type" value="Genomic_DNA"/>
</dbReference>
<dbReference type="OrthoDB" id="41492at2759"/>
<dbReference type="PROSITE" id="PS51186">
    <property type="entry name" value="GNAT"/>
    <property type="match status" value="1"/>
</dbReference>
<dbReference type="SUPFAM" id="SSF51735">
    <property type="entry name" value="NAD(P)-binding Rossmann-fold domains"/>
    <property type="match status" value="1"/>
</dbReference>
<dbReference type="CDD" id="cd04301">
    <property type="entry name" value="NAT_SF"/>
    <property type="match status" value="1"/>
</dbReference>
<dbReference type="InterPro" id="IPR036291">
    <property type="entry name" value="NAD(P)-bd_dom_sf"/>
</dbReference>
<evidence type="ECO:0000256" key="1">
    <source>
        <dbReference type="ARBA" id="ARBA00008903"/>
    </source>
</evidence>
<protein>
    <recommendedName>
        <fullName evidence="2">N-acetyltransferase domain-containing protein</fullName>
    </recommendedName>
</protein>
<name>A0A875RWB7_EENNA</name>
<dbReference type="Proteomes" id="UP000662931">
    <property type="component" value="Chromosome 1"/>
</dbReference>
<organism evidence="3 4">
    <name type="scientific">Eeniella nana</name>
    <name type="common">Yeast</name>
    <name type="synonym">Brettanomyces nanus</name>
    <dbReference type="NCBI Taxonomy" id="13502"/>
    <lineage>
        <taxon>Eukaryota</taxon>
        <taxon>Fungi</taxon>
        <taxon>Dikarya</taxon>
        <taxon>Ascomycota</taxon>
        <taxon>Saccharomycotina</taxon>
        <taxon>Pichiomycetes</taxon>
        <taxon>Pichiales</taxon>
        <taxon>Pichiaceae</taxon>
        <taxon>Brettanomyces</taxon>
    </lineage>
</organism>
<gene>
    <name evidence="3" type="ORF">FOA43_000029</name>
</gene>
<dbReference type="KEGG" id="bnn:FOA43_000029"/>
<proteinExistence type="inferred from homology"/>
<evidence type="ECO:0000313" key="4">
    <source>
        <dbReference type="Proteomes" id="UP000662931"/>
    </source>
</evidence>
<dbReference type="SUPFAM" id="SSF55729">
    <property type="entry name" value="Acyl-CoA N-acyltransferases (Nat)"/>
    <property type="match status" value="1"/>
</dbReference>
<evidence type="ECO:0000313" key="3">
    <source>
        <dbReference type="EMBL" id="QPG72728.1"/>
    </source>
</evidence>
<dbReference type="Pfam" id="PF13508">
    <property type="entry name" value="Acetyltransf_7"/>
    <property type="match status" value="1"/>
</dbReference>
<keyword evidence="4" id="KW-1185">Reference proteome</keyword>
<dbReference type="InterPro" id="IPR000182">
    <property type="entry name" value="GNAT_dom"/>
</dbReference>
<feature type="domain" description="N-acetyltransferase" evidence="2">
    <location>
        <begin position="50"/>
        <end position="213"/>
    </location>
</feature>
<evidence type="ECO:0000259" key="2">
    <source>
        <dbReference type="PROSITE" id="PS51186"/>
    </source>
</evidence>
<comment type="similarity">
    <text evidence="1">Belongs to the ornithine cyclodeaminase/mu-crystallin family.</text>
</comment>
<accession>A0A875RWB7</accession>
<dbReference type="PANTHER" id="PTHR13812">
    <property type="entry name" value="KETIMINE REDUCTASE MU-CRYSTALLIN"/>
    <property type="match status" value="1"/>
</dbReference>